<organism evidence="2 3">
    <name type="scientific">Stanieria cyanosphaera (strain ATCC 29371 / PCC 7437)</name>
    <dbReference type="NCBI Taxonomy" id="111780"/>
    <lineage>
        <taxon>Bacteria</taxon>
        <taxon>Bacillati</taxon>
        <taxon>Cyanobacteriota</taxon>
        <taxon>Cyanophyceae</taxon>
        <taxon>Pleurocapsales</taxon>
        <taxon>Dermocarpellaceae</taxon>
        <taxon>Stanieria</taxon>
    </lineage>
</organism>
<gene>
    <name evidence="2" type="ordered locus">Sta7437_2771</name>
</gene>
<dbReference type="EMBL" id="CP003653">
    <property type="protein sequence ID" value="AFZ36295.1"/>
    <property type="molecule type" value="Genomic_DNA"/>
</dbReference>
<sequence length="266" mass="30876">MINKSELLEKLALLGEQQFTGIVALDAHNKKHWQIYYVLGKLVWVQSDFHIYRSWRRSFLKYCPEISVEKIPFSKIALLSQQYYLISYLHEYQLVKREQIKALIEKQTSELLFDLVQQEYKQSLQYTCEPKSSHALLKEGFIISIAPDNLEETLTQVKQTWLQWSGKGLASCSPNLSPCLKNNEDLSQTIPGLIYRNMARLLNGQNTLRDLSLIMNQNVFDLTCALMPYFFKGYLRLLEVSDLPELNLSQVSSRFQSADLSYSSRS</sequence>
<dbReference type="eggNOG" id="COG3437">
    <property type="taxonomic scope" value="Bacteria"/>
</dbReference>
<proteinExistence type="predicted"/>
<name>K9XUL8_STAC7</name>
<dbReference type="RefSeq" id="WP_015193963.1">
    <property type="nucleotide sequence ID" value="NC_019748.1"/>
</dbReference>
<keyword evidence="3" id="KW-1185">Reference proteome</keyword>
<dbReference type="HOGENOM" id="CLU_1068399_0_0_3"/>
<dbReference type="KEGG" id="scs:Sta7437_2771"/>
<reference evidence="3" key="1">
    <citation type="journal article" date="2013" name="Proc. Natl. Acad. Sci. U.S.A.">
        <title>Improving the coverage of the cyanobacterial phylum using diversity-driven genome sequencing.</title>
        <authorList>
            <person name="Shih P.M."/>
            <person name="Wu D."/>
            <person name="Latifi A."/>
            <person name="Axen S.D."/>
            <person name="Fewer D.P."/>
            <person name="Talla E."/>
            <person name="Calteau A."/>
            <person name="Cai F."/>
            <person name="Tandeau de Marsac N."/>
            <person name="Rippka R."/>
            <person name="Herdman M."/>
            <person name="Sivonen K."/>
            <person name="Coursin T."/>
            <person name="Laurent T."/>
            <person name="Goodwin L."/>
            <person name="Nolan M."/>
            <person name="Davenport K.W."/>
            <person name="Han C.S."/>
            <person name="Rubin E.M."/>
            <person name="Eisen J.A."/>
            <person name="Woyke T."/>
            <person name="Gugger M."/>
            <person name="Kerfeld C.A."/>
        </authorList>
    </citation>
    <scope>NUCLEOTIDE SEQUENCE [LARGE SCALE GENOMIC DNA]</scope>
    <source>
        <strain evidence="3">ATCC 29371 / PCC 7437</strain>
    </source>
</reference>
<accession>K9XUL8</accession>
<evidence type="ECO:0000313" key="2">
    <source>
        <dbReference type="EMBL" id="AFZ36295.1"/>
    </source>
</evidence>
<feature type="domain" description="PatA-like N-terminal" evidence="1">
    <location>
        <begin position="7"/>
        <end position="117"/>
    </location>
</feature>
<dbReference type="OrthoDB" id="581752at2"/>
<dbReference type="Pfam" id="PF14332">
    <property type="entry name" value="DUF4388"/>
    <property type="match status" value="1"/>
</dbReference>
<dbReference type="InterPro" id="IPR025497">
    <property type="entry name" value="PatA-like_N"/>
</dbReference>
<protein>
    <submittedName>
        <fullName evidence="2">Response regulator receiver protein</fullName>
    </submittedName>
</protein>
<dbReference type="AlphaFoldDB" id="K9XUL8"/>
<dbReference type="Proteomes" id="UP000010473">
    <property type="component" value="Chromosome"/>
</dbReference>
<dbReference type="STRING" id="111780.Sta7437_2771"/>
<evidence type="ECO:0000313" key="3">
    <source>
        <dbReference type="Proteomes" id="UP000010473"/>
    </source>
</evidence>
<evidence type="ECO:0000259" key="1">
    <source>
        <dbReference type="Pfam" id="PF14332"/>
    </source>
</evidence>